<protein>
    <submittedName>
        <fullName evidence="1">Uncharacterized protein</fullName>
    </submittedName>
</protein>
<sequence>MPVVGPCPSVALYAVAPLRGVEHLVLDDLSAYADDRGWVVPAGCAVADSGPLDQDPNVRAGWQRVRAAATGHLVRDRA</sequence>
<proteinExistence type="predicted"/>
<reference evidence="1 2" key="1">
    <citation type="submission" date="2020-01" db="EMBL/GenBank/DDBJ databases">
        <title>Insect and environment-associated Actinomycetes.</title>
        <authorList>
            <person name="Currrie C."/>
            <person name="Chevrette M."/>
            <person name="Carlson C."/>
            <person name="Stubbendieck R."/>
            <person name="Wendt-Pienkowski E."/>
        </authorList>
    </citation>
    <scope>NUCLEOTIDE SEQUENCE [LARGE SCALE GENOMIC DNA]</scope>
    <source>
        <strain evidence="1 2">SID7903</strain>
    </source>
</reference>
<organism evidence="1 2">
    <name type="scientific">Streptomyces anulatus</name>
    <name type="common">Streptomyces chrysomallus</name>
    <dbReference type="NCBI Taxonomy" id="1892"/>
    <lineage>
        <taxon>Bacteria</taxon>
        <taxon>Bacillati</taxon>
        <taxon>Actinomycetota</taxon>
        <taxon>Actinomycetes</taxon>
        <taxon>Kitasatosporales</taxon>
        <taxon>Streptomycetaceae</taxon>
        <taxon>Streptomyces</taxon>
    </lineage>
</organism>
<dbReference type="Proteomes" id="UP000470951">
    <property type="component" value="Unassembled WGS sequence"/>
</dbReference>
<gene>
    <name evidence="1" type="ORF">G3I58_17735</name>
</gene>
<accession>A0A7K3RCM7</accession>
<dbReference type="AlphaFoldDB" id="A0A7K3RCM7"/>
<evidence type="ECO:0000313" key="2">
    <source>
        <dbReference type="Proteomes" id="UP000470951"/>
    </source>
</evidence>
<dbReference type="RefSeq" id="WP_164269717.1">
    <property type="nucleotide sequence ID" value="NZ_JAAGMS010000196.1"/>
</dbReference>
<evidence type="ECO:0000313" key="1">
    <source>
        <dbReference type="EMBL" id="NEB99805.1"/>
    </source>
</evidence>
<dbReference type="EMBL" id="JAAGMS010000196">
    <property type="protein sequence ID" value="NEB99805.1"/>
    <property type="molecule type" value="Genomic_DNA"/>
</dbReference>
<name>A0A7K3RCM7_STRAQ</name>
<comment type="caution">
    <text evidence="1">The sequence shown here is derived from an EMBL/GenBank/DDBJ whole genome shotgun (WGS) entry which is preliminary data.</text>
</comment>